<feature type="non-terminal residue" evidence="2">
    <location>
        <position position="191"/>
    </location>
</feature>
<comment type="caution">
    <text evidence="2">The sequence shown here is derived from an EMBL/GenBank/DDBJ whole genome shotgun (WGS) entry which is preliminary data.</text>
</comment>
<dbReference type="PANTHER" id="PTHR33376">
    <property type="match status" value="1"/>
</dbReference>
<name>K1RD18_9ZZZZ</name>
<dbReference type="InterPro" id="IPR038404">
    <property type="entry name" value="TRAP_DctP_sf"/>
</dbReference>
<sequence>MFKKIAALATAAVLCAGLMAGCGASSTTADTSYSAENPLVLTLAHGLSETHTVHIAMTQFAEEVNEKTDGRVQVKIFPNGQLGSENENLEQLQAGVIAMTKVSAPGLATYNEAYNAFGLPYIFNDTEDFYHVMDSQQMQDFFLSTGDDGFVTLTYYTSGARSFYTKDRAIRTPADLKGLKIRVQDMKSQTD</sequence>
<dbReference type="GO" id="GO:0030246">
    <property type="term" value="F:carbohydrate binding"/>
    <property type="evidence" value="ECO:0007669"/>
    <property type="project" value="TreeGrafter"/>
</dbReference>
<proteinExistence type="predicted"/>
<organism evidence="2">
    <name type="scientific">human gut metagenome</name>
    <dbReference type="NCBI Taxonomy" id="408170"/>
    <lineage>
        <taxon>unclassified sequences</taxon>
        <taxon>metagenomes</taxon>
        <taxon>organismal metagenomes</taxon>
    </lineage>
</organism>
<evidence type="ECO:0000256" key="1">
    <source>
        <dbReference type="ARBA" id="ARBA00022729"/>
    </source>
</evidence>
<dbReference type="PANTHER" id="PTHR33376:SF2">
    <property type="entry name" value="DICARBOXYLATE-BINDING PERIPLASMIC PROTEIN"/>
    <property type="match status" value="1"/>
</dbReference>
<reference evidence="2" key="1">
    <citation type="journal article" date="2013" name="Environ. Microbiol.">
        <title>Microbiota from the distal guts of lean and obese adolescents exhibit partial functional redundancy besides clear differences in community structure.</title>
        <authorList>
            <person name="Ferrer M."/>
            <person name="Ruiz A."/>
            <person name="Lanza F."/>
            <person name="Haange S.B."/>
            <person name="Oberbach A."/>
            <person name="Till H."/>
            <person name="Bargiela R."/>
            <person name="Campoy C."/>
            <person name="Segura M.T."/>
            <person name="Richter M."/>
            <person name="von Bergen M."/>
            <person name="Seifert J."/>
            <person name="Suarez A."/>
        </authorList>
    </citation>
    <scope>NUCLEOTIDE SEQUENCE</scope>
</reference>
<dbReference type="Gene3D" id="3.40.190.170">
    <property type="entry name" value="Bacterial extracellular solute-binding protein, family 7"/>
    <property type="match status" value="1"/>
</dbReference>
<dbReference type="PROSITE" id="PS51257">
    <property type="entry name" value="PROKAR_LIPOPROTEIN"/>
    <property type="match status" value="1"/>
</dbReference>
<accession>K1RD18</accession>
<dbReference type="GO" id="GO:0055085">
    <property type="term" value="P:transmembrane transport"/>
    <property type="evidence" value="ECO:0007669"/>
    <property type="project" value="InterPro"/>
</dbReference>
<evidence type="ECO:0000313" key="2">
    <source>
        <dbReference type="EMBL" id="EKC46637.1"/>
    </source>
</evidence>
<protein>
    <submittedName>
        <fullName evidence="2">C4-dicarboxylate transport system substrate-binding protein</fullName>
    </submittedName>
</protein>
<keyword evidence="1" id="KW-0732">Signal</keyword>
<dbReference type="EMBL" id="AJWY01013576">
    <property type="protein sequence ID" value="EKC46637.1"/>
    <property type="molecule type" value="Genomic_DNA"/>
</dbReference>
<dbReference type="InterPro" id="IPR018389">
    <property type="entry name" value="DctP_fam"/>
</dbReference>
<gene>
    <name evidence="2" type="ORF">LEA_19748</name>
</gene>
<dbReference type="Pfam" id="PF03480">
    <property type="entry name" value="DctP"/>
    <property type="match status" value="1"/>
</dbReference>
<dbReference type="AlphaFoldDB" id="K1RD18"/>
<dbReference type="NCBIfam" id="NF037995">
    <property type="entry name" value="TRAP_S1"/>
    <property type="match status" value="1"/>
</dbReference>